<evidence type="ECO:0000256" key="3">
    <source>
        <dbReference type="ARBA" id="ARBA00022491"/>
    </source>
</evidence>
<comment type="caution">
    <text evidence="8">The sequence shown here is derived from an EMBL/GenBank/DDBJ whole genome shotgun (WGS) entry which is preliminary data.</text>
</comment>
<evidence type="ECO:0000256" key="6">
    <source>
        <dbReference type="ARBA" id="ARBA00029628"/>
    </source>
</evidence>
<dbReference type="InterPro" id="IPR011067">
    <property type="entry name" value="Plasmid_toxin/cell-grow_inhib"/>
</dbReference>
<dbReference type="RefSeq" id="WP_211852606.1">
    <property type="nucleotide sequence ID" value="NZ_JAAGBB010000011.1"/>
</dbReference>
<dbReference type="Proteomes" id="UP001196870">
    <property type="component" value="Unassembled WGS sequence"/>
</dbReference>
<keyword evidence="4" id="KW-0805">Transcription regulation</keyword>
<evidence type="ECO:0000256" key="4">
    <source>
        <dbReference type="ARBA" id="ARBA00023015"/>
    </source>
</evidence>
<dbReference type="EMBL" id="JAAGBB010000011">
    <property type="protein sequence ID" value="MBR0664939.1"/>
    <property type="molecule type" value="Genomic_DNA"/>
</dbReference>
<reference evidence="9" key="1">
    <citation type="journal article" date="2021" name="Syst. Appl. Microbiol.">
        <title>Roseomonas hellenica sp. nov., isolated from roots of wild-growing Alkanna tinctoria.</title>
        <authorList>
            <person name="Rat A."/>
            <person name="Naranjo H.D."/>
            <person name="Lebbe L."/>
            <person name="Cnockaert M."/>
            <person name="Krigas N."/>
            <person name="Grigoriadou K."/>
            <person name="Maloupa E."/>
            <person name="Willems A."/>
        </authorList>
    </citation>
    <scope>NUCLEOTIDE SEQUENCE [LARGE SCALE GENOMIC DNA]</scope>
    <source>
        <strain evidence="9">LMG 31523</strain>
    </source>
</reference>
<dbReference type="SUPFAM" id="SSF50118">
    <property type="entry name" value="Cell growth inhibitor/plasmid maintenance toxic component"/>
    <property type="match status" value="1"/>
</dbReference>
<keyword evidence="3" id="KW-0678">Repressor</keyword>
<gene>
    <name evidence="8" type="ORF">GXW71_11300</name>
</gene>
<organism evidence="8 9">
    <name type="scientific">Plastoroseomonas hellenica</name>
    <dbReference type="NCBI Taxonomy" id="2687306"/>
    <lineage>
        <taxon>Bacteria</taxon>
        <taxon>Pseudomonadati</taxon>
        <taxon>Pseudomonadota</taxon>
        <taxon>Alphaproteobacteria</taxon>
        <taxon>Acetobacterales</taxon>
        <taxon>Acetobacteraceae</taxon>
        <taxon>Plastoroseomonas</taxon>
    </lineage>
</organism>
<protein>
    <recommendedName>
        <fullName evidence="2">Toxin CcdB</fullName>
    </recommendedName>
    <alternativeName>
        <fullName evidence="7">Cytotoxic protein CcdB</fullName>
    </alternativeName>
    <alternativeName>
        <fullName evidence="6">Protein LetD</fullName>
    </alternativeName>
</protein>
<evidence type="ECO:0000256" key="7">
    <source>
        <dbReference type="ARBA" id="ARBA00033135"/>
    </source>
</evidence>
<dbReference type="InterPro" id="IPR002712">
    <property type="entry name" value="CcdB"/>
</dbReference>
<keyword evidence="9" id="KW-1185">Reference proteome</keyword>
<name>A0ABS5EXC1_9PROT</name>
<evidence type="ECO:0000313" key="8">
    <source>
        <dbReference type="EMBL" id="MBR0664939.1"/>
    </source>
</evidence>
<proteinExistence type="inferred from homology"/>
<evidence type="ECO:0000256" key="1">
    <source>
        <dbReference type="ARBA" id="ARBA00005230"/>
    </source>
</evidence>
<evidence type="ECO:0000256" key="2">
    <source>
        <dbReference type="ARBA" id="ARBA00015075"/>
    </source>
</evidence>
<accession>A0ABS5EXC1</accession>
<sequence>MPRFDVHPMPSEGRRGYVLDVQADLLAPLASRVVVPLIPQAVAPPPIRDLNPVFDIGGEPHLMLTQAIAAIPGKELRRPVASLASRHDEITRALDILLVGY</sequence>
<dbReference type="Pfam" id="PF01845">
    <property type="entry name" value="CcdB"/>
    <property type="match status" value="1"/>
</dbReference>
<keyword evidence="5" id="KW-0804">Transcription</keyword>
<evidence type="ECO:0000256" key="5">
    <source>
        <dbReference type="ARBA" id="ARBA00023163"/>
    </source>
</evidence>
<dbReference type="Gene3D" id="2.30.30.110">
    <property type="match status" value="1"/>
</dbReference>
<evidence type="ECO:0000313" key="9">
    <source>
        <dbReference type="Proteomes" id="UP001196870"/>
    </source>
</evidence>
<comment type="similarity">
    <text evidence="1">Belongs to the CcdB toxin family.</text>
</comment>